<dbReference type="Proteomes" id="UP000230790">
    <property type="component" value="Unassembled WGS sequence"/>
</dbReference>
<comment type="caution">
    <text evidence="2">The sequence shown here is derived from an EMBL/GenBank/DDBJ whole genome shotgun (WGS) entry which is preliminary data.</text>
</comment>
<protein>
    <submittedName>
        <fullName evidence="2">Iron ABC transporter substrate-binding protein</fullName>
    </submittedName>
</protein>
<dbReference type="PANTHER" id="PTHR30006:SF2">
    <property type="entry name" value="ABC TRANSPORTER SUBSTRATE-BINDING PROTEIN"/>
    <property type="match status" value="1"/>
</dbReference>
<sequence>MALALAACATTPQARMVPEAVQQTKEGTAAATAMPQAQEATNMAALIAAAQAEGELNVIALPHDWCNYGEMIETFKQKYGLKVNEITPDAGSAEELEAVKANKDNKGPQAPDVLDIGPAFAVQAVEEDLVAPYKVSTWDTIPDNLKHPDGLWTGNYYGVMAMQVNVDAVPAVPQDFADLLKPEYKGMVSINDPRIGNSQAQAVFNAALAMGGSPDDSSKGLEFFAQLNAIGNFLPSWNQQTFGRGETPIVFDWDYNALAQRDANKDSINIEVVIPKSAQLAGHYATAISKYAPHPNAAKLWMEHVFSDEGSLIWIKGYCHPTRYNDLVARKVIPEDLAAKLPSDELYAKATFPTLEQLNKHKQLLAENWDKVTKIEFRKLQ</sequence>
<name>A0A2M8QBW4_9CHLR</name>
<dbReference type="Gene3D" id="3.40.190.10">
    <property type="entry name" value="Periplasmic binding protein-like II"/>
    <property type="match status" value="2"/>
</dbReference>
<dbReference type="SUPFAM" id="SSF53850">
    <property type="entry name" value="Periplasmic binding protein-like II"/>
    <property type="match status" value="1"/>
</dbReference>
<dbReference type="AlphaFoldDB" id="A0A2M8QBW4"/>
<dbReference type="Pfam" id="PF13343">
    <property type="entry name" value="SBP_bac_6"/>
    <property type="match status" value="1"/>
</dbReference>
<accession>A0A2M8QBW4</accession>
<reference evidence="2 3" key="1">
    <citation type="submission" date="2017-11" db="EMBL/GenBank/DDBJ databases">
        <title>Evolution of Phototrophy in the Chloroflexi Phylum Driven by Horizontal Gene Transfer.</title>
        <authorList>
            <person name="Ward L.M."/>
            <person name="Hemp J."/>
            <person name="Shih P.M."/>
            <person name="Mcglynn S.E."/>
            <person name="Fischer W."/>
        </authorList>
    </citation>
    <scope>NUCLEOTIDE SEQUENCE [LARGE SCALE GENOMIC DNA]</scope>
    <source>
        <strain evidence="2">JP3_7</strain>
    </source>
</reference>
<dbReference type="EMBL" id="PGTN01000057">
    <property type="protein sequence ID" value="PJF47286.1"/>
    <property type="molecule type" value="Genomic_DNA"/>
</dbReference>
<evidence type="ECO:0000313" key="3">
    <source>
        <dbReference type="Proteomes" id="UP000230790"/>
    </source>
</evidence>
<dbReference type="PANTHER" id="PTHR30006">
    <property type="entry name" value="THIAMINE-BINDING PERIPLASMIC PROTEIN-RELATED"/>
    <property type="match status" value="1"/>
</dbReference>
<organism evidence="2 3">
    <name type="scientific">Candidatus Thermofonsia Clade 3 bacterium</name>
    <dbReference type="NCBI Taxonomy" id="2364212"/>
    <lineage>
        <taxon>Bacteria</taxon>
        <taxon>Bacillati</taxon>
        <taxon>Chloroflexota</taxon>
        <taxon>Candidatus Thermofontia</taxon>
        <taxon>Candidatus Thermofonsia Clade 3</taxon>
    </lineage>
</organism>
<dbReference type="GO" id="GO:0030976">
    <property type="term" value="F:thiamine pyrophosphate binding"/>
    <property type="evidence" value="ECO:0007669"/>
    <property type="project" value="TreeGrafter"/>
</dbReference>
<dbReference type="GO" id="GO:0030288">
    <property type="term" value="C:outer membrane-bounded periplasmic space"/>
    <property type="evidence" value="ECO:0007669"/>
    <property type="project" value="TreeGrafter"/>
</dbReference>
<evidence type="ECO:0000256" key="1">
    <source>
        <dbReference type="ARBA" id="ARBA00022729"/>
    </source>
</evidence>
<gene>
    <name evidence="2" type="ORF">CUN48_09475</name>
</gene>
<proteinExistence type="predicted"/>
<dbReference type="GO" id="GO:0030975">
    <property type="term" value="F:thiamine binding"/>
    <property type="evidence" value="ECO:0007669"/>
    <property type="project" value="TreeGrafter"/>
</dbReference>
<keyword evidence="1" id="KW-0732">Signal</keyword>
<evidence type="ECO:0000313" key="2">
    <source>
        <dbReference type="EMBL" id="PJF47286.1"/>
    </source>
</evidence>
<dbReference type="GO" id="GO:0015888">
    <property type="term" value="P:thiamine transport"/>
    <property type="evidence" value="ECO:0007669"/>
    <property type="project" value="TreeGrafter"/>
</dbReference>